<evidence type="ECO:0000256" key="1">
    <source>
        <dbReference type="ARBA" id="ARBA00038420"/>
    </source>
</evidence>
<accession>A0A368Z7T4</accession>
<dbReference type="AlphaFoldDB" id="A0A368Z7T4"/>
<dbReference type="PANTHER" id="PTHR21666">
    <property type="entry name" value="PEPTIDASE-RELATED"/>
    <property type="match status" value="1"/>
</dbReference>
<feature type="compositionally biased region" description="Low complexity" evidence="2">
    <location>
        <begin position="358"/>
        <end position="379"/>
    </location>
</feature>
<dbReference type="Proteomes" id="UP000253324">
    <property type="component" value="Unassembled WGS sequence"/>
</dbReference>
<evidence type="ECO:0000259" key="3">
    <source>
        <dbReference type="PROSITE" id="PS51782"/>
    </source>
</evidence>
<gene>
    <name evidence="4" type="ORF">C7476_102487</name>
</gene>
<organism evidence="4 5">
    <name type="scientific">Phyllobacterium bourgognense</name>
    <dbReference type="NCBI Taxonomy" id="314236"/>
    <lineage>
        <taxon>Bacteria</taxon>
        <taxon>Pseudomonadati</taxon>
        <taxon>Pseudomonadota</taxon>
        <taxon>Alphaproteobacteria</taxon>
        <taxon>Hyphomicrobiales</taxon>
        <taxon>Phyllobacteriaceae</taxon>
        <taxon>Phyllobacterium</taxon>
    </lineage>
</organism>
<dbReference type="Pfam" id="PF01551">
    <property type="entry name" value="Peptidase_M23"/>
    <property type="match status" value="1"/>
</dbReference>
<dbReference type="EMBL" id="QPJM01000002">
    <property type="protein sequence ID" value="RCW86504.1"/>
    <property type="molecule type" value="Genomic_DNA"/>
</dbReference>
<dbReference type="Pfam" id="PF01476">
    <property type="entry name" value="LysM"/>
    <property type="match status" value="1"/>
</dbReference>
<evidence type="ECO:0000313" key="5">
    <source>
        <dbReference type="Proteomes" id="UP000253324"/>
    </source>
</evidence>
<feature type="domain" description="LysM" evidence="3">
    <location>
        <begin position="279"/>
        <end position="322"/>
    </location>
</feature>
<feature type="compositionally biased region" description="Polar residues" evidence="2">
    <location>
        <begin position="210"/>
        <end position="219"/>
    </location>
</feature>
<feature type="compositionally biased region" description="Polar residues" evidence="2">
    <location>
        <begin position="134"/>
        <end position="164"/>
    </location>
</feature>
<comment type="similarity">
    <text evidence="1">Belongs to the E.coli NlpD/Haemophilus LppB family.</text>
</comment>
<dbReference type="InterPro" id="IPR050570">
    <property type="entry name" value="Cell_wall_metabolism_enzyme"/>
</dbReference>
<dbReference type="OrthoDB" id="9795421at2"/>
<evidence type="ECO:0000256" key="2">
    <source>
        <dbReference type="SAM" id="MobiDB-lite"/>
    </source>
</evidence>
<dbReference type="SMART" id="SM00257">
    <property type="entry name" value="LysM"/>
    <property type="match status" value="1"/>
</dbReference>
<sequence>MRLSTLEQILSKWSQFCFSDGKTIHADGGEADVFPSDDAARQSGWLSAGNPKGRVNLDQIHRALASSDGKTSASPNLLTLSTNSLRQNVSIWTKLAPDKASRRLALNAAILSIAGIAAGCSSGVQRFTSADFSSGYSDNQRSVMQASKNTPQPYTPPVDSTQTASVSSGGGVQRSSLPPVGAATTSALPPVSSQPTRPALAPVASAAPPRQQQVASAQPMQAAPLGSTSGTLKTPDGREAKMPVKAAPVHSNNVAVIQTPPVNKQVAAATTVAKPTGQGSYTVQSGDTLHAISRKTGSNVEAIKQANNMKDGTVRVGQALIIPPSNSALAQNVANTMKPKGGTVDQVKTASTPPAEQPKAVASAATQAAAAPQADTSAKPYTPPQASEKVIENADKDKDVAAAPSATGVSGMRWPVRGRVVANYGKGSDGINISVPEGTPIKAAENGVVIYSGDGLKEFGNTVLVRHDNGLVTVYGNASKLDVQRGQKVKRGDQLGVSGMTGNATTPMLHFEVRKNSTPVDPTKYLES</sequence>
<protein>
    <submittedName>
        <fullName evidence="4">Murein DD-endopeptidase MepM/ murein hydrolase activator NlpD</fullName>
    </submittedName>
</protein>
<dbReference type="InterPro" id="IPR016047">
    <property type="entry name" value="M23ase_b-sheet_dom"/>
</dbReference>
<dbReference type="GO" id="GO:0004222">
    <property type="term" value="F:metalloendopeptidase activity"/>
    <property type="evidence" value="ECO:0007669"/>
    <property type="project" value="TreeGrafter"/>
</dbReference>
<feature type="region of interest" description="Disordered" evidence="2">
    <location>
        <begin position="339"/>
        <end position="386"/>
    </location>
</feature>
<dbReference type="InterPro" id="IPR018392">
    <property type="entry name" value="LysM"/>
</dbReference>
<dbReference type="PROSITE" id="PS51782">
    <property type="entry name" value="LYSM"/>
    <property type="match status" value="1"/>
</dbReference>
<feature type="compositionally biased region" description="Polar residues" evidence="2">
    <location>
        <begin position="183"/>
        <end position="196"/>
    </location>
</feature>
<dbReference type="CDD" id="cd12797">
    <property type="entry name" value="M23_peptidase"/>
    <property type="match status" value="1"/>
</dbReference>
<dbReference type="Gene3D" id="3.10.350.10">
    <property type="entry name" value="LysM domain"/>
    <property type="match status" value="1"/>
</dbReference>
<keyword evidence="4" id="KW-0378">Hydrolase</keyword>
<dbReference type="Gene3D" id="2.70.70.10">
    <property type="entry name" value="Glucose Permease (Domain IIA)"/>
    <property type="match status" value="1"/>
</dbReference>
<name>A0A368Z7T4_9HYPH</name>
<dbReference type="CDD" id="cd00118">
    <property type="entry name" value="LysM"/>
    <property type="match status" value="1"/>
</dbReference>
<dbReference type="InterPro" id="IPR036779">
    <property type="entry name" value="LysM_dom_sf"/>
</dbReference>
<comment type="caution">
    <text evidence="4">The sequence shown here is derived from an EMBL/GenBank/DDBJ whole genome shotgun (WGS) entry which is preliminary data.</text>
</comment>
<feature type="region of interest" description="Disordered" evidence="2">
    <location>
        <begin position="134"/>
        <end position="238"/>
    </location>
</feature>
<reference evidence="4 5" key="1">
    <citation type="submission" date="2018-07" db="EMBL/GenBank/DDBJ databases">
        <title>Genomic Encyclopedia of Type Strains, Phase III (KMG-III): the genomes of soil and plant-associated and newly described type strains.</title>
        <authorList>
            <person name="Whitman W."/>
        </authorList>
    </citation>
    <scope>NUCLEOTIDE SEQUENCE [LARGE SCALE GENOMIC DNA]</scope>
    <source>
        <strain evidence="4 5">31-25a</strain>
    </source>
</reference>
<dbReference type="SUPFAM" id="SSF51261">
    <property type="entry name" value="Duplicated hybrid motif"/>
    <property type="match status" value="1"/>
</dbReference>
<evidence type="ECO:0000313" key="4">
    <source>
        <dbReference type="EMBL" id="RCW86504.1"/>
    </source>
</evidence>
<dbReference type="PANTHER" id="PTHR21666:SF263">
    <property type="entry name" value="MUREIN HYDROLASE ACTIVATOR NLPD"/>
    <property type="match status" value="1"/>
</dbReference>
<dbReference type="InterPro" id="IPR011055">
    <property type="entry name" value="Dup_hybrid_motif"/>
</dbReference>
<proteinExistence type="inferred from homology"/>
<feature type="compositionally biased region" description="Low complexity" evidence="2">
    <location>
        <begin position="198"/>
        <end position="209"/>
    </location>
</feature>
<keyword evidence="5" id="KW-1185">Reference proteome</keyword>